<keyword evidence="2" id="KW-0449">Lipoprotein</keyword>
<comment type="subcellular location">
    <subcellularLocation>
        <location evidence="2">Cell membrane</location>
        <topology evidence="2">Lipid-anchor</topology>
    </subcellularLocation>
</comment>
<dbReference type="Gene3D" id="1.20.1600.10">
    <property type="entry name" value="Outer membrane efflux proteins (OEP)"/>
    <property type="match status" value="1"/>
</dbReference>
<organism evidence="3 4">
    <name type="scientific">Leeia speluncae</name>
    <dbReference type="NCBI Taxonomy" id="2884804"/>
    <lineage>
        <taxon>Bacteria</taxon>
        <taxon>Pseudomonadati</taxon>
        <taxon>Pseudomonadota</taxon>
        <taxon>Betaproteobacteria</taxon>
        <taxon>Neisseriales</taxon>
        <taxon>Leeiaceae</taxon>
        <taxon>Leeia</taxon>
    </lineage>
</organism>
<protein>
    <submittedName>
        <fullName evidence="3">Efflux transporter outer membrane subunit</fullName>
    </submittedName>
</protein>
<evidence type="ECO:0000313" key="4">
    <source>
        <dbReference type="Proteomes" id="UP001165395"/>
    </source>
</evidence>
<dbReference type="EMBL" id="JAJBZT010000006">
    <property type="protein sequence ID" value="MCB6184197.1"/>
    <property type="molecule type" value="Genomic_DNA"/>
</dbReference>
<dbReference type="InterPro" id="IPR003423">
    <property type="entry name" value="OMP_efflux"/>
</dbReference>
<keyword evidence="2" id="KW-0812">Transmembrane</keyword>
<keyword evidence="4" id="KW-1185">Reference proteome</keyword>
<sequence length="468" mass="51319">MKFQILSSVMLGMTLTACSLTPQLTMPVAPIPKHYPAVNLGDQRAGIVPLDWTNVFTDPYLQQLIPQALENNRDLRLATLDVAVVQAQYGIQRSTMLPAIDVAISETRQRSNSSGTGATVSAQKNISLGISAYEIDLFSRASSMTDAAFARFLSSEYGRNSAQISLVSAIADAYHAVLLARDQLQLAKQTLKDWQQSLNLARQLKEAKQNSGLDVAQAEGQVAIAEADCESRTRALALAHHALQLLVGKELTREMDSAPKLEQLPRPFFPTGLPSDLLTNRPDILQAEQNLRAANADIGAARAAFFPRLSLTTSVGYGSSEMHNLFDRDNRSWIFAPQITIPIFSAGRLRAELRLSELRKSIAVVEYERAIQIAFREVSDGLVGRETFTRQFAAQQRVVDNAAKRLELSTLRYRAGVDSRLEVLDAQRQLYAAQQALLDLRGAELSNAVSLYKALGGGAVPSLRSQLE</sequence>
<dbReference type="SUPFAM" id="SSF56954">
    <property type="entry name" value="Outer membrane efflux proteins (OEP)"/>
    <property type="match status" value="1"/>
</dbReference>
<keyword evidence="2" id="KW-0472">Membrane</keyword>
<comment type="similarity">
    <text evidence="1 2">Belongs to the outer membrane factor (OMF) (TC 1.B.17) family.</text>
</comment>
<dbReference type="Proteomes" id="UP001165395">
    <property type="component" value="Unassembled WGS sequence"/>
</dbReference>
<dbReference type="Gene3D" id="2.20.200.10">
    <property type="entry name" value="Outer membrane efflux proteins (OEP)"/>
    <property type="match status" value="1"/>
</dbReference>
<proteinExistence type="inferred from homology"/>
<name>A0ABS8D7U7_9NEIS</name>
<dbReference type="PANTHER" id="PTHR30203:SF32">
    <property type="entry name" value="CATION EFFLUX SYSTEM PROTEIN CUSC"/>
    <property type="match status" value="1"/>
</dbReference>
<gene>
    <name evidence="3" type="ORF">LIN78_11635</name>
</gene>
<feature type="chain" id="PRO_5044987387" evidence="2">
    <location>
        <begin position="20"/>
        <end position="468"/>
    </location>
</feature>
<keyword evidence="2" id="KW-0564">Palmitate</keyword>
<feature type="signal peptide" evidence="2">
    <location>
        <begin position="1"/>
        <end position="19"/>
    </location>
</feature>
<dbReference type="NCBIfam" id="TIGR01845">
    <property type="entry name" value="outer_NodT"/>
    <property type="match status" value="1"/>
</dbReference>
<dbReference type="InterPro" id="IPR010131">
    <property type="entry name" value="MdtP/NodT-like"/>
</dbReference>
<dbReference type="PANTHER" id="PTHR30203">
    <property type="entry name" value="OUTER MEMBRANE CATION EFFLUX PROTEIN"/>
    <property type="match status" value="1"/>
</dbReference>
<evidence type="ECO:0000256" key="2">
    <source>
        <dbReference type="RuleBase" id="RU362097"/>
    </source>
</evidence>
<accession>A0ABS8D7U7</accession>
<keyword evidence="2" id="KW-0732">Signal</keyword>
<reference evidence="3" key="1">
    <citation type="submission" date="2021-10" db="EMBL/GenBank/DDBJ databases">
        <title>The complete genome sequence of Leeia sp. TBRC 13508.</title>
        <authorList>
            <person name="Charoenyingcharoen P."/>
            <person name="Yukphan P."/>
        </authorList>
    </citation>
    <scope>NUCLEOTIDE SEQUENCE</scope>
    <source>
        <strain evidence="3">TBRC 13508</strain>
    </source>
</reference>
<dbReference type="PROSITE" id="PS51257">
    <property type="entry name" value="PROKAR_LIPOPROTEIN"/>
    <property type="match status" value="1"/>
</dbReference>
<keyword evidence="2" id="KW-1134">Transmembrane beta strand</keyword>
<evidence type="ECO:0000256" key="1">
    <source>
        <dbReference type="ARBA" id="ARBA00007613"/>
    </source>
</evidence>
<dbReference type="RefSeq" id="WP_227181010.1">
    <property type="nucleotide sequence ID" value="NZ_JAJBZT010000006.1"/>
</dbReference>
<comment type="caution">
    <text evidence="3">The sequence shown here is derived from an EMBL/GenBank/DDBJ whole genome shotgun (WGS) entry which is preliminary data.</text>
</comment>
<evidence type="ECO:0000313" key="3">
    <source>
        <dbReference type="EMBL" id="MCB6184197.1"/>
    </source>
</evidence>
<dbReference type="Pfam" id="PF02321">
    <property type="entry name" value="OEP"/>
    <property type="match status" value="2"/>
</dbReference>